<protein>
    <recommendedName>
        <fullName evidence="5">Apolipoprotein L3</fullName>
    </recommendedName>
</protein>
<feature type="transmembrane region" description="Helical" evidence="2">
    <location>
        <begin position="343"/>
        <end position="363"/>
    </location>
</feature>
<keyword evidence="2" id="KW-0812">Transmembrane</keyword>
<dbReference type="EMBL" id="BMAW01014554">
    <property type="protein sequence ID" value="GFT39420.1"/>
    <property type="molecule type" value="Genomic_DNA"/>
</dbReference>
<evidence type="ECO:0000256" key="2">
    <source>
        <dbReference type="SAM" id="Phobius"/>
    </source>
</evidence>
<organism evidence="3 4">
    <name type="scientific">Nephila pilipes</name>
    <name type="common">Giant wood spider</name>
    <name type="synonym">Nephila maculata</name>
    <dbReference type="NCBI Taxonomy" id="299642"/>
    <lineage>
        <taxon>Eukaryota</taxon>
        <taxon>Metazoa</taxon>
        <taxon>Ecdysozoa</taxon>
        <taxon>Arthropoda</taxon>
        <taxon>Chelicerata</taxon>
        <taxon>Arachnida</taxon>
        <taxon>Araneae</taxon>
        <taxon>Araneomorphae</taxon>
        <taxon>Entelegynae</taxon>
        <taxon>Araneoidea</taxon>
        <taxon>Nephilidae</taxon>
        <taxon>Nephila</taxon>
    </lineage>
</organism>
<dbReference type="GO" id="GO:0006869">
    <property type="term" value="P:lipid transport"/>
    <property type="evidence" value="ECO:0007669"/>
    <property type="project" value="InterPro"/>
</dbReference>
<dbReference type="OrthoDB" id="6429395at2759"/>
<dbReference type="Proteomes" id="UP000887013">
    <property type="component" value="Unassembled WGS sequence"/>
</dbReference>
<name>A0A8X6TRK4_NEPPI</name>
<evidence type="ECO:0000313" key="3">
    <source>
        <dbReference type="EMBL" id="GFT39420.1"/>
    </source>
</evidence>
<keyword evidence="4" id="KW-1185">Reference proteome</keyword>
<dbReference type="PANTHER" id="PTHR14096:SF28">
    <property type="entry name" value="APOLIPOPROTEIN L, 1-RELATED"/>
    <property type="match status" value="1"/>
</dbReference>
<dbReference type="InterPro" id="IPR008405">
    <property type="entry name" value="ApoL"/>
</dbReference>
<dbReference type="GO" id="GO:0016020">
    <property type="term" value="C:membrane"/>
    <property type="evidence" value="ECO:0007669"/>
    <property type="project" value="TreeGrafter"/>
</dbReference>
<keyword evidence="2" id="KW-0472">Membrane</keyword>
<dbReference type="GO" id="GO:0042157">
    <property type="term" value="P:lipoprotein metabolic process"/>
    <property type="evidence" value="ECO:0007669"/>
    <property type="project" value="InterPro"/>
</dbReference>
<dbReference type="GO" id="GO:0005576">
    <property type="term" value="C:extracellular region"/>
    <property type="evidence" value="ECO:0007669"/>
    <property type="project" value="InterPro"/>
</dbReference>
<sequence>MDSFELMRIMFGTRYHDKEPLYNNHEMRLAELFYNVARDEVSLNGCSDDSDTDSVLSFDEKIETARLNFKRVVGLFRRTNRAKKNFLKNFDTWKQMRLESISKLMHIAGAVRGDKFNGCIAKIVGGSVGFVGGAVVAASLLCPPAAAVTVPLAIAGGVTSAMGGGVVAGTAGVEIVLLKNKLDEAKTLVQEEEENFTRMRHWFTHSQELVNAIEDLVGEDLLKDLVEEGKKYFDNLQLLYQENDEKLKSVMKDIMGKICKSGNMVKEFGTDIAPIIISFVLVSCVISSRNRIILDCALLTHHLLLGLASTTDVGVATGRLVTGLVMNGASAAAKVIPGTVGRAVALGAFVALGIALDVLNVVLSSIEIHKGVKSKHVDEIHRVARLLEDEYTFLLNIHDEIRKY</sequence>
<dbReference type="PANTHER" id="PTHR14096">
    <property type="entry name" value="APOLIPOPROTEIN L"/>
    <property type="match status" value="1"/>
</dbReference>
<dbReference type="AlphaFoldDB" id="A0A8X6TRK4"/>
<accession>A0A8X6TRK4</accession>
<dbReference type="GO" id="GO:0008289">
    <property type="term" value="F:lipid binding"/>
    <property type="evidence" value="ECO:0007669"/>
    <property type="project" value="InterPro"/>
</dbReference>
<evidence type="ECO:0000313" key="4">
    <source>
        <dbReference type="Proteomes" id="UP000887013"/>
    </source>
</evidence>
<reference evidence="3" key="1">
    <citation type="submission" date="2020-08" db="EMBL/GenBank/DDBJ databases">
        <title>Multicomponent nature underlies the extraordinary mechanical properties of spider dragline silk.</title>
        <authorList>
            <person name="Kono N."/>
            <person name="Nakamura H."/>
            <person name="Mori M."/>
            <person name="Yoshida Y."/>
            <person name="Ohtoshi R."/>
            <person name="Malay A.D."/>
            <person name="Moran D.A.P."/>
            <person name="Tomita M."/>
            <person name="Numata K."/>
            <person name="Arakawa K."/>
        </authorList>
    </citation>
    <scope>NUCLEOTIDE SEQUENCE</scope>
</reference>
<proteinExistence type="inferred from homology"/>
<evidence type="ECO:0008006" key="5">
    <source>
        <dbReference type="Google" id="ProtNLM"/>
    </source>
</evidence>
<comment type="caution">
    <text evidence="3">The sequence shown here is derived from an EMBL/GenBank/DDBJ whole genome shotgun (WGS) entry which is preliminary data.</text>
</comment>
<evidence type="ECO:0000256" key="1">
    <source>
        <dbReference type="ARBA" id="ARBA00010090"/>
    </source>
</evidence>
<gene>
    <name evidence="3" type="primary">NCL1_36107</name>
    <name evidence="3" type="ORF">NPIL_309261</name>
</gene>
<keyword evidence="2" id="KW-1133">Transmembrane helix</keyword>
<comment type="similarity">
    <text evidence="1">Belongs to the apolipoprotein L family.</text>
</comment>